<proteinExistence type="predicted"/>
<sequence length="870" mass="96773">YLLSFVMLSANLFATHNRAGEIVYRHVSGLTYEVTFITYSDPLSDASKRTEIKVCWGDEGICNDNNSTSLQRTLILNINSNVQRNEWKATHTYSGAGVFKISVTDQARNAAINNITNSVSVPLYLETTLSISPFNNDFNNSPLLLNYPIDEGCVGSVFVHNPGAVDPDGDSLAYELDKSRTYNGEIADGYFLPPASNSITVDPISGDLIWDQPTQGGSFNLAMRIKEYRNGILLGYILRDIQVDVINCHNAPPRITLRENHCVTANEVLSFNVNAFDPDVESSKNRVQLTSSGIAYNGTNNATFVEPSIARDVNGTFVWIPNCDRVRVSKYNFLFKAIDNGTPNLSTYKTAYVKVNAPAPKNLRVLKQFNNALLEWDTSNCSNGMGYKIYRRIDSSGFVPDSCQTGVPPQIGYTRIATIPDIYQTSFLDDNNGEGLVPGRKYCYLIIAYFEDGDVSYASNETCVLFNKVVPLMTKVSVDSTSAIDGVIDLAWSSPDTIDQALHQPPFHYLIEKGVSGSFNVIDSTVSLLDTTYTHSGVNTTLSENEYRVTLWSYGNGKRKVGSANKASQLFLNVAIGDESLMLTWAFDVPWENKSFVIFRKNLTNGLFDTIGSTNTTSFLDTFGLVNGVNYCYRVQSKGQYDSTVFKPEVINFSQEVCAIPQDIDPPCTPLFSSDYDCINGRLELSWELPASECVRSNDIMGFNIYKGSSLSEMKLFEYVSGNSSSRKLFMINAQVESLAGCYVITAVDSAQNESSTSEPICIETCPIYELTNVFTPNGDGINDLFVPLPYRYVDRVELYIYDRWGREVFYTTNPDINWSGQMDGDQDLLADGVYFYVGKVYEYRRSGIVSRELKGAVTLVDGTVKKYKN</sequence>
<reference evidence="1 2" key="1">
    <citation type="submission" date="2019-12" db="EMBL/GenBank/DDBJ databases">
        <authorList>
            <person name="Zhao J."/>
        </authorList>
    </citation>
    <scope>NUCLEOTIDE SEQUENCE [LARGE SCALE GENOMIC DNA]</scope>
    <source>
        <strain evidence="1 2">S-15</strain>
    </source>
</reference>
<dbReference type="Gene3D" id="2.60.40.10">
    <property type="entry name" value="Immunoglobulins"/>
    <property type="match status" value="2"/>
</dbReference>
<gene>
    <name evidence="1" type="ORF">GQN54_02075</name>
</gene>
<accession>A0A6N9NE35</accession>
<organism evidence="1 2">
    <name type="scientific">Acidiluteibacter ferrifornacis</name>
    <dbReference type="NCBI Taxonomy" id="2692424"/>
    <lineage>
        <taxon>Bacteria</taxon>
        <taxon>Pseudomonadati</taxon>
        <taxon>Bacteroidota</taxon>
        <taxon>Flavobacteriia</taxon>
        <taxon>Flavobacteriales</taxon>
        <taxon>Cryomorphaceae</taxon>
        <taxon>Acidiluteibacter</taxon>
    </lineage>
</organism>
<evidence type="ECO:0000313" key="1">
    <source>
        <dbReference type="EMBL" id="NBG64886.1"/>
    </source>
</evidence>
<dbReference type="NCBIfam" id="TIGR04131">
    <property type="entry name" value="Bac_Flav_CTERM"/>
    <property type="match status" value="1"/>
</dbReference>
<protein>
    <submittedName>
        <fullName evidence="1">T9SS type B sorting domain-containing protein</fullName>
    </submittedName>
</protein>
<dbReference type="Pfam" id="PF13585">
    <property type="entry name" value="CHU_C"/>
    <property type="match status" value="1"/>
</dbReference>
<dbReference type="InterPro" id="IPR026341">
    <property type="entry name" value="T9SS_type_B"/>
</dbReference>
<dbReference type="SUPFAM" id="SSF49265">
    <property type="entry name" value="Fibronectin type III"/>
    <property type="match status" value="1"/>
</dbReference>
<dbReference type="InterPro" id="IPR036116">
    <property type="entry name" value="FN3_sf"/>
</dbReference>
<comment type="caution">
    <text evidence="1">The sequence shown here is derived from an EMBL/GenBank/DDBJ whole genome shotgun (WGS) entry which is preliminary data.</text>
</comment>
<dbReference type="RefSeq" id="WP_160631461.1">
    <property type="nucleotide sequence ID" value="NZ_WWNE01000003.1"/>
</dbReference>
<evidence type="ECO:0000313" key="2">
    <source>
        <dbReference type="Proteomes" id="UP000470771"/>
    </source>
</evidence>
<dbReference type="Gene3D" id="2.60.40.60">
    <property type="entry name" value="Cadherins"/>
    <property type="match status" value="1"/>
</dbReference>
<dbReference type="EMBL" id="WWNE01000003">
    <property type="protein sequence ID" value="NBG64886.1"/>
    <property type="molecule type" value="Genomic_DNA"/>
</dbReference>
<name>A0A6N9NE35_9FLAO</name>
<dbReference type="AlphaFoldDB" id="A0A6N9NE35"/>
<dbReference type="InterPro" id="IPR013783">
    <property type="entry name" value="Ig-like_fold"/>
</dbReference>
<keyword evidence="2" id="KW-1185">Reference proteome</keyword>
<dbReference type="Proteomes" id="UP000470771">
    <property type="component" value="Unassembled WGS sequence"/>
</dbReference>
<feature type="non-terminal residue" evidence="1">
    <location>
        <position position="1"/>
    </location>
</feature>